<dbReference type="Proteomes" id="UP000828251">
    <property type="component" value="Unassembled WGS sequence"/>
</dbReference>
<accession>A0A9D3VTF5</accession>
<evidence type="ECO:0000256" key="1">
    <source>
        <dbReference type="SAM" id="MobiDB-lite"/>
    </source>
</evidence>
<comment type="caution">
    <text evidence="2">The sequence shown here is derived from an EMBL/GenBank/DDBJ whole genome shotgun (WGS) entry which is preliminary data.</text>
</comment>
<reference evidence="2 3" key="1">
    <citation type="journal article" date="2021" name="Plant Biotechnol. J.">
        <title>Multi-omics assisted identification of the key and species-specific regulatory components of drought-tolerant mechanisms in Gossypium stocksii.</title>
        <authorList>
            <person name="Yu D."/>
            <person name="Ke L."/>
            <person name="Zhang D."/>
            <person name="Wu Y."/>
            <person name="Sun Y."/>
            <person name="Mei J."/>
            <person name="Sun J."/>
            <person name="Sun Y."/>
        </authorList>
    </citation>
    <scope>NUCLEOTIDE SEQUENCE [LARGE SCALE GENOMIC DNA]</scope>
    <source>
        <strain evidence="3">cv. E1</strain>
        <tissue evidence="2">Leaf</tissue>
    </source>
</reference>
<name>A0A9D3VTF5_9ROSI</name>
<organism evidence="2 3">
    <name type="scientific">Gossypium stocksii</name>
    <dbReference type="NCBI Taxonomy" id="47602"/>
    <lineage>
        <taxon>Eukaryota</taxon>
        <taxon>Viridiplantae</taxon>
        <taxon>Streptophyta</taxon>
        <taxon>Embryophyta</taxon>
        <taxon>Tracheophyta</taxon>
        <taxon>Spermatophyta</taxon>
        <taxon>Magnoliopsida</taxon>
        <taxon>eudicotyledons</taxon>
        <taxon>Gunneridae</taxon>
        <taxon>Pentapetalae</taxon>
        <taxon>rosids</taxon>
        <taxon>malvids</taxon>
        <taxon>Malvales</taxon>
        <taxon>Malvaceae</taxon>
        <taxon>Malvoideae</taxon>
        <taxon>Gossypium</taxon>
    </lineage>
</organism>
<proteinExistence type="predicted"/>
<gene>
    <name evidence="2" type="ORF">J1N35_013716</name>
</gene>
<evidence type="ECO:0000313" key="3">
    <source>
        <dbReference type="Proteomes" id="UP000828251"/>
    </source>
</evidence>
<dbReference type="AlphaFoldDB" id="A0A9D3VTF5"/>
<dbReference type="OrthoDB" id="10578192at2759"/>
<sequence>MVNSFDKMSMLVSIKQPKRINEIIYLEVEKTKFPIRIIEMGLSKFKGDNRKVYGVKGREKHESVQEKDDTFVSESESKMRSGLEQNPEER</sequence>
<feature type="region of interest" description="Disordered" evidence="1">
    <location>
        <begin position="56"/>
        <end position="90"/>
    </location>
</feature>
<dbReference type="EMBL" id="JAIQCV010000005">
    <property type="protein sequence ID" value="KAH1096795.1"/>
    <property type="molecule type" value="Genomic_DNA"/>
</dbReference>
<protein>
    <submittedName>
        <fullName evidence="2">Uncharacterized protein</fullName>
    </submittedName>
</protein>
<keyword evidence="3" id="KW-1185">Reference proteome</keyword>
<evidence type="ECO:0000313" key="2">
    <source>
        <dbReference type="EMBL" id="KAH1096795.1"/>
    </source>
</evidence>